<feature type="site" description="Positions MEP for the nucleophilic attack" evidence="7">
    <location>
        <position position="162"/>
    </location>
</feature>
<gene>
    <name evidence="7" type="primary">ispD</name>
    <name evidence="8" type="ORF">IFO67_06480</name>
</gene>
<dbReference type="EC" id="2.7.7.60" evidence="7"/>
<evidence type="ECO:0000256" key="1">
    <source>
        <dbReference type="ARBA" id="ARBA00001282"/>
    </source>
</evidence>
<evidence type="ECO:0000256" key="4">
    <source>
        <dbReference type="ARBA" id="ARBA00022679"/>
    </source>
</evidence>
<evidence type="ECO:0000256" key="6">
    <source>
        <dbReference type="ARBA" id="ARBA00023229"/>
    </source>
</evidence>
<proteinExistence type="inferred from homology"/>
<protein>
    <recommendedName>
        <fullName evidence="7">2-C-methyl-D-erythritol 4-phosphate cytidylyltransferase</fullName>
        <ecNumber evidence="7">2.7.7.60</ecNumber>
    </recommendedName>
    <alternativeName>
        <fullName evidence="7">4-diphosphocytidyl-2C-methyl-D-erythritol synthase</fullName>
    </alternativeName>
    <alternativeName>
        <fullName evidence="7">MEP cytidylyltransferase</fullName>
        <shortName evidence="7">MCT</shortName>
    </alternativeName>
</protein>
<dbReference type="RefSeq" id="WP_187717304.1">
    <property type="nucleotide sequence ID" value="NZ_JACTAH010000001.1"/>
</dbReference>
<dbReference type="InterPro" id="IPR050088">
    <property type="entry name" value="IspD/TarI_cytidylyltransf_bact"/>
</dbReference>
<dbReference type="InterPro" id="IPR034683">
    <property type="entry name" value="IspD/TarI"/>
</dbReference>
<dbReference type="InterPro" id="IPR001228">
    <property type="entry name" value="IspD"/>
</dbReference>
<organism evidence="8 9">
    <name type="scientific">Thauera sedimentorum</name>
    <dbReference type="NCBI Taxonomy" id="2767595"/>
    <lineage>
        <taxon>Bacteria</taxon>
        <taxon>Pseudomonadati</taxon>
        <taxon>Pseudomonadota</taxon>
        <taxon>Betaproteobacteria</taxon>
        <taxon>Rhodocyclales</taxon>
        <taxon>Zoogloeaceae</taxon>
        <taxon>Thauera</taxon>
    </lineage>
</organism>
<dbReference type="PANTHER" id="PTHR32125">
    <property type="entry name" value="2-C-METHYL-D-ERYTHRITOL 4-PHOSPHATE CYTIDYLYLTRANSFERASE, CHLOROPLASTIC"/>
    <property type="match status" value="1"/>
</dbReference>
<dbReference type="NCBIfam" id="TIGR00453">
    <property type="entry name" value="ispD"/>
    <property type="match status" value="1"/>
</dbReference>
<evidence type="ECO:0000313" key="9">
    <source>
        <dbReference type="Proteomes" id="UP000603602"/>
    </source>
</evidence>
<reference evidence="9" key="1">
    <citation type="submission" date="2023-07" db="EMBL/GenBank/DDBJ databases">
        <title>Thauera sp. CAU 1555 isolated from sand of Yaerae Beach.</title>
        <authorList>
            <person name="Kim W."/>
        </authorList>
    </citation>
    <scope>NUCLEOTIDE SEQUENCE [LARGE SCALE GENOMIC DNA]</scope>
    <source>
        <strain evidence="9">CAU 1555</strain>
    </source>
</reference>
<comment type="similarity">
    <text evidence="3 7">Belongs to the IspD/TarI cytidylyltransferase family. IspD subfamily.</text>
</comment>
<keyword evidence="6 7" id="KW-0414">Isoprene biosynthesis</keyword>
<dbReference type="InterPro" id="IPR018294">
    <property type="entry name" value="ISPD_synthase_CS"/>
</dbReference>
<name>A0ABR9B8M2_9RHOO</name>
<comment type="function">
    <text evidence="7">Catalyzes the formation of 4-diphosphocytidyl-2-C-methyl-D-erythritol from CTP and 2-C-methyl-D-erythritol 4-phosphate (MEP).</text>
</comment>
<dbReference type="PROSITE" id="PS01295">
    <property type="entry name" value="ISPD"/>
    <property type="match status" value="1"/>
</dbReference>
<comment type="caution">
    <text evidence="8">The sequence shown here is derived from an EMBL/GenBank/DDBJ whole genome shotgun (WGS) entry which is preliminary data.</text>
</comment>
<dbReference type="GO" id="GO:0050518">
    <property type="term" value="F:2-C-methyl-D-erythritol 4-phosphate cytidylyltransferase activity"/>
    <property type="evidence" value="ECO:0007669"/>
    <property type="project" value="UniProtKB-EC"/>
</dbReference>
<feature type="site" description="Transition state stabilizer" evidence="7">
    <location>
        <position position="20"/>
    </location>
</feature>
<keyword evidence="5 7" id="KW-0548">Nucleotidyltransferase</keyword>
<evidence type="ECO:0000256" key="7">
    <source>
        <dbReference type="HAMAP-Rule" id="MF_00108"/>
    </source>
</evidence>
<dbReference type="PANTHER" id="PTHR32125:SF4">
    <property type="entry name" value="2-C-METHYL-D-ERYTHRITOL 4-PHOSPHATE CYTIDYLYLTRANSFERASE, CHLOROPLASTIC"/>
    <property type="match status" value="1"/>
</dbReference>
<evidence type="ECO:0000313" key="8">
    <source>
        <dbReference type="EMBL" id="MBD8502526.1"/>
    </source>
</evidence>
<dbReference type="HAMAP" id="MF_00108">
    <property type="entry name" value="IspD"/>
    <property type="match status" value="1"/>
</dbReference>
<accession>A0ABR9B8M2</accession>
<dbReference type="EMBL" id="JACYTO010000001">
    <property type="protein sequence ID" value="MBD8502526.1"/>
    <property type="molecule type" value="Genomic_DNA"/>
</dbReference>
<feature type="site" description="Transition state stabilizer" evidence="7">
    <location>
        <position position="27"/>
    </location>
</feature>
<dbReference type="Pfam" id="PF01128">
    <property type="entry name" value="IspD"/>
    <property type="match status" value="1"/>
</dbReference>
<dbReference type="CDD" id="cd02516">
    <property type="entry name" value="CDP-ME_synthetase"/>
    <property type="match status" value="1"/>
</dbReference>
<evidence type="ECO:0000256" key="5">
    <source>
        <dbReference type="ARBA" id="ARBA00022695"/>
    </source>
</evidence>
<sequence length="233" mass="25491">MQTFHPRHFAIVPAAGSGSRMGAEKPKQYLPLLGRPLIHHSLAVLCAAPEIDKVFVVLSVGDAEWARHDWSALGPKLVPLFCGGATRADSVLGGLRAIAGEAAQSDWVLVHDAARPCLAPWHIDKLVRELAHDEVGGLLAVPVADTLKQADGQRRVQRTVPRDSLWQAQTPQMFRYVMLRRALESAHGVTDEASAIEAAGLHPRLIEGDATNLKVTYPLDLHLAEWILQNRDK</sequence>
<keyword evidence="9" id="KW-1185">Reference proteome</keyword>
<dbReference type="Gene3D" id="3.90.550.10">
    <property type="entry name" value="Spore Coat Polysaccharide Biosynthesis Protein SpsA, Chain A"/>
    <property type="match status" value="1"/>
</dbReference>
<comment type="catalytic activity">
    <reaction evidence="1 7">
        <text>2-C-methyl-D-erythritol 4-phosphate + CTP + H(+) = 4-CDP-2-C-methyl-D-erythritol + diphosphate</text>
        <dbReference type="Rhea" id="RHEA:13429"/>
        <dbReference type="ChEBI" id="CHEBI:15378"/>
        <dbReference type="ChEBI" id="CHEBI:33019"/>
        <dbReference type="ChEBI" id="CHEBI:37563"/>
        <dbReference type="ChEBI" id="CHEBI:57823"/>
        <dbReference type="ChEBI" id="CHEBI:58262"/>
        <dbReference type="EC" id="2.7.7.60"/>
    </reaction>
</comment>
<dbReference type="SUPFAM" id="SSF53448">
    <property type="entry name" value="Nucleotide-diphospho-sugar transferases"/>
    <property type="match status" value="1"/>
</dbReference>
<keyword evidence="4 7" id="KW-0808">Transferase</keyword>
<evidence type="ECO:0000256" key="3">
    <source>
        <dbReference type="ARBA" id="ARBA00009789"/>
    </source>
</evidence>
<feature type="site" description="Positions MEP for the nucleophilic attack" evidence="7">
    <location>
        <position position="214"/>
    </location>
</feature>
<dbReference type="Proteomes" id="UP000603602">
    <property type="component" value="Unassembled WGS sequence"/>
</dbReference>
<evidence type="ECO:0000256" key="2">
    <source>
        <dbReference type="ARBA" id="ARBA00004787"/>
    </source>
</evidence>
<dbReference type="InterPro" id="IPR029044">
    <property type="entry name" value="Nucleotide-diphossugar_trans"/>
</dbReference>
<comment type="pathway">
    <text evidence="2 7">Isoprenoid biosynthesis; isopentenyl diphosphate biosynthesis via DXP pathway; isopentenyl diphosphate from 1-deoxy-D-xylulose 5-phosphate: step 2/6.</text>
</comment>